<dbReference type="CDD" id="cd04301">
    <property type="entry name" value="NAT_SF"/>
    <property type="match status" value="1"/>
</dbReference>
<reference evidence="2" key="2">
    <citation type="journal article" date="2023" name="Plant Pathol.">
        <title>Dismantling and reorganizing Pseudomonas marginalis sensu#lato.</title>
        <authorList>
            <person name="Sawada H."/>
            <person name="Fujikawa T."/>
            <person name="Satou M."/>
        </authorList>
    </citation>
    <scope>NUCLEOTIDE SEQUENCE</scope>
    <source>
        <strain evidence="2">MAFF 301350</strain>
    </source>
</reference>
<gene>
    <name evidence="2" type="ORF">KUO17_18165</name>
</gene>
<accession>A0A9Q2XM79</accession>
<comment type="caution">
    <text evidence="2">The sequence shown here is derived from an EMBL/GenBank/DDBJ whole genome shotgun (WGS) entry which is preliminary data.</text>
</comment>
<keyword evidence="3" id="KW-1185">Reference proteome</keyword>
<name>A0A9Q2XM79_9PSED</name>
<evidence type="ECO:0000313" key="2">
    <source>
        <dbReference type="EMBL" id="MBV6288925.1"/>
    </source>
</evidence>
<proteinExistence type="predicted"/>
<dbReference type="PROSITE" id="PS51186">
    <property type="entry name" value="GNAT"/>
    <property type="match status" value="1"/>
</dbReference>
<reference evidence="2" key="1">
    <citation type="journal article" date="2022" name="Int. J. Syst. Evol. Microbiol.">
        <title>Pseudomonas aegrilactucae sp. nov. and Pseudomonas morbosilactucae sp. nov., pathogens causing bacterial rot of lettuce in Japan.</title>
        <authorList>
            <person name="Sawada H."/>
            <person name="Fujikawa T."/>
            <person name="Satou M."/>
        </authorList>
    </citation>
    <scope>NUCLEOTIDE SEQUENCE</scope>
    <source>
        <strain evidence="2">MAFF 301350</strain>
    </source>
</reference>
<dbReference type="Proteomes" id="UP001106592">
    <property type="component" value="Unassembled WGS sequence"/>
</dbReference>
<dbReference type="AlphaFoldDB" id="A0A9Q2XM79"/>
<evidence type="ECO:0000313" key="3">
    <source>
        <dbReference type="Proteomes" id="UP001106592"/>
    </source>
</evidence>
<dbReference type="InterPro" id="IPR000182">
    <property type="entry name" value="GNAT_dom"/>
</dbReference>
<organism evidence="2 3">
    <name type="scientific">Pseudomonas aegrilactucae</name>
    <dbReference type="NCBI Taxonomy" id="2854028"/>
    <lineage>
        <taxon>Bacteria</taxon>
        <taxon>Pseudomonadati</taxon>
        <taxon>Pseudomonadota</taxon>
        <taxon>Gammaproteobacteria</taxon>
        <taxon>Pseudomonadales</taxon>
        <taxon>Pseudomonadaceae</taxon>
        <taxon>Pseudomonas</taxon>
    </lineage>
</organism>
<dbReference type="RefSeq" id="WP_217976909.1">
    <property type="nucleotide sequence ID" value="NZ_JAHTBI010000066.1"/>
</dbReference>
<feature type="domain" description="N-acetyltransferase" evidence="1">
    <location>
        <begin position="12"/>
        <end position="166"/>
    </location>
</feature>
<protein>
    <submittedName>
        <fullName evidence="2">GNAT family N-acetyltransferase</fullName>
    </submittedName>
</protein>
<dbReference type="GO" id="GO:0016747">
    <property type="term" value="F:acyltransferase activity, transferring groups other than amino-acyl groups"/>
    <property type="evidence" value="ECO:0007669"/>
    <property type="project" value="InterPro"/>
</dbReference>
<dbReference type="Pfam" id="PF00583">
    <property type="entry name" value="Acetyltransf_1"/>
    <property type="match status" value="1"/>
</dbReference>
<evidence type="ECO:0000259" key="1">
    <source>
        <dbReference type="PROSITE" id="PS51186"/>
    </source>
</evidence>
<dbReference type="EMBL" id="JAHTBI010000066">
    <property type="protein sequence ID" value="MBV6288925.1"/>
    <property type="molecule type" value="Genomic_DNA"/>
</dbReference>
<sequence>MMTVEPFYTERSELNEQNIEEIYRICSDNSDYFAHMRETLSRGKLARLLTALPPGADPNHKKNIGFRQQGRLIGYLELIESFPESDHVLIGFFILDKTMQRGGLGSAIINLVLADYAGCGFNVALLSHASTDPGARAFWLKNQFLPTGEVDACEDIELVVMERKLSARF</sequence>